<accession>A0A4R2EU39</accession>
<dbReference type="InterPro" id="IPR013118">
    <property type="entry name" value="Mannitol_DH_C"/>
</dbReference>
<keyword evidence="6" id="KW-1185">Reference proteome</keyword>
<dbReference type="GO" id="GO:0019592">
    <property type="term" value="P:mannitol catabolic process"/>
    <property type="evidence" value="ECO:0007669"/>
    <property type="project" value="TreeGrafter"/>
</dbReference>
<dbReference type="GO" id="GO:0005829">
    <property type="term" value="C:cytosol"/>
    <property type="evidence" value="ECO:0007669"/>
    <property type="project" value="TreeGrafter"/>
</dbReference>
<keyword evidence="1" id="KW-0560">Oxidoreductase</keyword>
<dbReference type="RefSeq" id="WP_131837591.1">
    <property type="nucleotide sequence ID" value="NZ_SLWB01000001.1"/>
</dbReference>
<proteinExistence type="predicted"/>
<feature type="domain" description="Mannitol dehydrogenase N-terminal" evidence="3">
    <location>
        <begin position="17"/>
        <end position="250"/>
    </location>
</feature>
<evidence type="ECO:0000259" key="4">
    <source>
        <dbReference type="Pfam" id="PF08125"/>
    </source>
</evidence>
<dbReference type="PANTHER" id="PTHR30524">
    <property type="entry name" value="MANNITOL-1-PHOSPHATE 5-DEHYDROGENASE"/>
    <property type="match status" value="1"/>
</dbReference>
<dbReference type="Pfam" id="PF01232">
    <property type="entry name" value="Mannitol_dh"/>
    <property type="match status" value="1"/>
</dbReference>
<dbReference type="Gene3D" id="1.10.1040.10">
    <property type="entry name" value="N-(1-d-carboxylethyl)-l-norvaline Dehydrogenase, domain 2"/>
    <property type="match status" value="1"/>
</dbReference>
<dbReference type="Gene3D" id="3.40.50.720">
    <property type="entry name" value="NAD(P)-binding Rossmann-like Domain"/>
    <property type="match status" value="1"/>
</dbReference>
<gene>
    <name evidence="5" type="ORF">CLV25_10117</name>
</gene>
<reference evidence="5 6" key="1">
    <citation type="submission" date="2019-03" db="EMBL/GenBank/DDBJ databases">
        <title>Genomic Encyclopedia of Archaeal and Bacterial Type Strains, Phase II (KMG-II): from individual species to whole genera.</title>
        <authorList>
            <person name="Goeker M."/>
        </authorList>
    </citation>
    <scope>NUCLEOTIDE SEQUENCE [LARGE SCALE GENOMIC DNA]</scope>
    <source>
        <strain evidence="5 6">RL-C</strain>
    </source>
</reference>
<protein>
    <submittedName>
        <fullName evidence="5">Tagaturonate reductase</fullName>
    </submittedName>
</protein>
<dbReference type="Proteomes" id="UP000294830">
    <property type="component" value="Unassembled WGS sequence"/>
</dbReference>
<keyword evidence="2" id="KW-0520">NAD</keyword>
<dbReference type="SUPFAM" id="SSF51735">
    <property type="entry name" value="NAD(P)-binding Rossmann-fold domains"/>
    <property type="match status" value="1"/>
</dbReference>
<name>A0A4R2EU39_9BACT</name>
<dbReference type="AlphaFoldDB" id="A0A4R2EU39"/>
<dbReference type="OrthoDB" id="9768714at2"/>
<evidence type="ECO:0000256" key="2">
    <source>
        <dbReference type="ARBA" id="ARBA00023027"/>
    </source>
</evidence>
<evidence type="ECO:0000256" key="1">
    <source>
        <dbReference type="ARBA" id="ARBA00023002"/>
    </source>
</evidence>
<dbReference type="SUPFAM" id="SSF48179">
    <property type="entry name" value="6-phosphogluconate dehydrogenase C-terminal domain-like"/>
    <property type="match status" value="1"/>
</dbReference>
<evidence type="ECO:0000313" key="5">
    <source>
        <dbReference type="EMBL" id="TCN72799.1"/>
    </source>
</evidence>
<sequence>MDELNRKTVTTADRPIKIMQFGEGNFLRAFVDWMIDKANKQGVLNTGIVVVQPLAAGMVDMLKAQDNLYHVYLEGIKDKQMVKEISLVESIQDSLNPYTEFEKYQQYVLSNELEFVISNTTEAGITYFDDEDIFAQPAKSFPGKISALLHSRFEHFKGDTKKGLTFICCELIENNATTLREYVLRHAERCGLSDDFISWVKSSCRFCDTLVDRIVPGFPRENIDDIKAEIGYNDNLVVKGEFYHVWAIAGGRDIQRRFPINEAGLHVLFLDDIKAFRDKKVRILNGSHTALVPVALQMGYKTVKEAFDDKLVESFVNTMVAEEVLPVIDGDAAELRRFAESIIERFYNPFIKHYLETISLNSLSKWETRNFPTMKDGYEKNGKVTKLTAFSLAALLTLYSGKSEIEFTPNDTPEHVEFIQKVWDSGNISSTVIQILSNRSIWKEDLMAVKPLADTVAGYIQDILANGMRKSLEQALTYGA</sequence>
<dbReference type="PANTHER" id="PTHR30524:SF0">
    <property type="entry name" value="ALTRONATE OXIDOREDUCTASE-RELATED"/>
    <property type="match status" value="1"/>
</dbReference>
<dbReference type="GO" id="GO:0008926">
    <property type="term" value="F:mannitol-1-phosphate 5-dehydrogenase activity"/>
    <property type="evidence" value="ECO:0007669"/>
    <property type="project" value="TreeGrafter"/>
</dbReference>
<dbReference type="InterPro" id="IPR008927">
    <property type="entry name" value="6-PGluconate_DH-like_C_sf"/>
</dbReference>
<organism evidence="5 6">
    <name type="scientific">Acetobacteroides hydrogenigenes</name>
    <dbReference type="NCBI Taxonomy" id="979970"/>
    <lineage>
        <taxon>Bacteria</taxon>
        <taxon>Pseudomonadati</taxon>
        <taxon>Bacteroidota</taxon>
        <taxon>Bacteroidia</taxon>
        <taxon>Bacteroidales</taxon>
        <taxon>Rikenellaceae</taxon>
        <taxon>Acetobacteroides</taxon>
    </lineage>
</organism>
<evidence type="ECO:0000313" key="6">
    <source>
        <dbReference type="Proteomes" id="UP000294830"/>
    </source>
</evidence>
<evidence type="ECO:0000259" key="3">
    <source>
        <dbReference type="Pfam" id="PF01232"/>
    </source>
</evidence>
<dbReference type="Pfam" id="PF08125">
    <property type="entry name" value="Mannitol_dh_C"/>
    <property type="match status" value="1"/>
</dbReference>
<dbReference type="InterPro" id="IPR013131">
    <property type="entry name" value="Mannitol_DH_N"/>
</dbReference>
<dbReference type="InterPro" id="IPR013328">
    <property type="entry name" value="6PGD_dom2"/>
</dbReference>
<comment type="caution">
    <text evidence="5">The sequence shown here is derived from an EMBL/GenBank/DDBJ whole genome shotgun (WGS) entry which is preliminary data.</text>
</comment>
<dbReference type="InterPro" id="IPR036291">
    <property type="entry name" value="NAD(P)-bd_dom_sf"/>
</dbReference>
<feature type="domain" description="Mannitol dehydrogenase C-terminal" evidence="4">
    <location>
        <begin position="272"/>
        <end position="461"/>
    </location>
</feature>
<dbReference type="NCBIfam" id="NF002969">
    <property type="entry name" value="PRK03643.1"/>
    <property type="match status" value="1"/>
</dbReference>
<dbReference type="EMBL" id="SLWB01000001">
    <property type="protein sequence ID" value="TCN72799.1"/>
    <property type="molecule type" value="Genomic_DNA"/>
</dbReference>